<dbReference type="AlphaFoldDB" id="A0AAE7C0K8"/>
<keyword evidence="5 8" id="KW-0288">FMN</keyword>
<dbReference type="PANTHER" id="PTHR43425:SF3">
    <property type="entry name" value="NADPH-DEPENDENT OXIDOREDUCTASE"/>
    <property type="match status" value="1"/>
</dbReference>
<keyword evidence="6 8" id="KW-0560">Oxidoreductase</keyword>
<evidence type="ECO:0000259" key="9">
    <source>
        <dbReference type="Pfam" id="PF00881"/>
    </source>
</evidence>
<keyword evidence="8" id="KW-0521">NADP</keyword>
<evidence type="ECO:0000256" key="6">
    <source>
        <dbReference type="ARBA" id="ARBA00023002"/>
    </source>
</evidence>
<dbReference type="RefSeq" id="WP_138072085.1">
    <property type="nucleotide sequence ID" value="NZ_CP035309.1"/>
</dbReference>
<dbReference type="InterPro" id="IPR016446">
    <property type="entry name" value="Flavin_OxRdtase_Frp"/>
</dbReference>
<dbReference type="EMBL" id="CP047363">
    <property type="protein sequence ID" value="QIH78972.1"/>
    <property type="molecule type" value="Genomic_DNA"/>
</dbReference>
<evidence type="ECO:0000256" key="4">
    <source>
        <dbReference type="ARBA" id="ARBA00022630"/>
    </source>
</evidence>
<dbReference type="Pfam" id="PF00881">
    <property type="entry name" value="Nitroreductase"/>
    <property type="match status" value="1"/>
</dbReference>
<evidence type="ECO:0000256" key="5">
    <source>
        <dbReference type="ARBA" id="ARBA00022643"/>
    </source>
</evidence>
<evidence type="ECO:0000313" key="10">
    <source>
        <dbReference type="EMBL" id="QIH78972.1"/>
    </source>
</evidence>
<organism evidence="10 11">
    <name type="scientific">Macrococcoides canis</name>
    <dbReference type="NCBI Taxonomy" id="1855823"/>
    <lineage>
        <taxon>Bacteria</taxon>
        <taxon>Bacillati</taxon>
        <taxon>Bacillota</taxon>
        <taxon>Bacilli</taxon>
        <taxon>Bacillales</taxon>
        <taxon>Staphylococcaceae</taxon>
        <taxon>Macrococcoides</taxon>
    </lineage>
</organism>
<reference evidence="10" key="1">
    <citation type="journal article" date="2020" name="Antimicrob. Agents Chemother.">
        <title>The novel macrolide resistance genes mef(D), msr(F) and msr(H) are present on resistance islands in Macrococcus canis, Macrococcus caseolyticus and Staphylococcus aureus.</title>
        <authorList>
            <person name="Schwendener S."/>
            <person name="Dona V."/>
            <person name="Perreten V."/>
        </authorList>
    </citation>
    <scope>NUCLEOTIDE SEQUENCE</scope>
    <source>
        <strain evidence="10">Epi0076A</strain>
    </source>
</reference>
<dbReference type="Proteomes" id="UP000501122">
    <property type="component" value="Chromosome"/>
</dbReference>
<evidence type="ECO:0000256" key="3">
    <source>
        <dbReference type="ARBA" id="ARBA00018365"/>
    </source>
</evidence>
<dbReference type="CDD" id="cd02146">
    <property type="entry name" value="NfsA-like"/>
    <property type="match status" value="1"/>
</dbReference>
<dbReference type="Gene3D" id="3.40.109.10">
    <property type="entry name" value="NADH Oxidase"/>
    <property type="match status" value="1"/>
</dbReference>
<accession>A0AAE7C0K8</accession>
<comment type="similarity">
    <text evidence="2 8">Belongs to the flavin oxidoreductase frp family.</text>
</comment>
<comment type="cofactor">
    <cofactor evidence="1">
        <name>FMN</name>
        <dbReference type="ChEBI" id="CHEBI:58210"/>
    </cofactor>
</comment>
<sequence length="244" mass="27815">MDTINVILNHRSIRKFQQQALTAEQVKTLVTAAQRASTSTYLQSYSIIGITDREIKAKLRAVSGQSYVEENGHLFVFVVDYNRHHHLGEQFNAQVDDYFGTTESLLVGTVDASLAAQNMAIAAESMGLGICYIGSLRNDMQRVSELLKLPEYTYPLFGMVVGVPDQEGSQKERLPFDVVYHENEYQPFDYNAYKEYDAHVSEYYQERTNGTRNDTWSEQVIQMLKGKPRPEVHDVVQSKGFLKQ</sequence>
<evidence type="ECO:0000256" key="8">
    <source>
        <dbReference type="PIRNR" id="PIRNR005426"/>
    </source>
</evidence>
<feature type="domain" description="Nitroreductase" evidence="9">
    <location>
        <begin position="7"/>
        <end position="162"/>
    </location>
</feature>
<evidence type="ECO:0000313" key="11">
    <source>
        <dbReference type="Proteomes" id="UP000501122"/>
    </source>
</evidence>
<dbReference type="PIRSF" id="PIRSF005426">
    <property type="entry name" value="Frp"/>
    <property type="match status" value="1"/>
</dbReference>
<dbReference type="NCBIfam" id="NF008033">
    <property type="entry name" value="PRK10765.1"/>
    <property type="match status" value="1"/>
</dbReference>
<dbReference type="InterPro" id="IPR000415">
    <property type="entry name" value="Nitroreductase-like"/>
</dbReference>
<evidence type="ECO:0000256" key="2">
    <source>
        <dbReference type="ARBA" id="ARBA00008366"/>
    </source>
</evidence>
<dbReference type="GO" id="GO:0016491">
    <property type="term" value="F:oxidoreductase activity"/>
    <property type="evidence" value="ECO:0007669"/>
    <property type="project" value="UniProtKB-UniRule"/>
</dbReference>
<proteinExistence type="inferred from homology"/>
<dbReference type="PANTHER" id="PTHR43425">
    <property type="entry name" value="OXYGEN-INSENSITIVE NADPH NITROREDUCTASE"/>
    <property type="match status" value="1"/>
</dbReference>
<protein>
    <recommendedName>
        <fullName evidence="3">NADPH-dependent oxidoreductase</fullName>
    </recommendedName>
</protein>
<evidence type="ECO:0000256" key="7">
    <source>
        <dbReference type="ARBA" id="ARBA00024982"/>
    </source>
</evidence>
<evidence type="ECO:0000256" key="1">
    <source>
        <dbReference type="ARBA" id="ARBA00001917"/>
    </source>
</evidence>
<dbReference type="InterPro" id="IPR029479">
    <property type="entry name" value="Nitroreductase"/>
</dbReference>
<keyword evidence="4 8" id="KW-0285">Flavoprotein</keyword>
<comment type="function">
    <text evidence="7">Reduces FMN, organic nitro compounds and disulfide DTNB. Involved in maintenance of the cellular redox state and the disulfide stress response.</text>
</comment>
<gene>
    <name evidence="10" type="primary">nfsA</name>
    <name evidence="10" type="ORF">GTN30_09850</name>
</gene>
<name>A0AAE7C0K8_9STAP</name>
<dbReference type="SUPFAM" id="SSF55469">
    <property type="entry name" value="FMN-dependent nitroreductase-like"/>
    <property type="match status" value="1"/>
</dbReference>